<dbReference type="InterPro" id="IPR020904">
    <property type="entry name" value="Sc_DH/Rdtase_CS"/>
</dbReference>
<dbReference type="SMART" id="SM00822">
    <property type="entry name" value="PKS_KR"/>
    <property type="match status" value="1"/>
</dbReference>
<keyword evidence="5" id="KW-1185">Reference proteome</keyword>
<keyword evidence="2" id="KW-0560">Oxidoreductase</keyword>
<evidence type="ECO:0000313" key="5">
    <source>
        <dbReference type="Proteomes" id="UP000619486"/>
    </source>
</evidence>
<dbReference type="CDD" id="cd05233">
    <property type="entry name" value="SDR_c"/>
    <property type="match status" value="1"/>
</dbReference>
<dbReference type="EMBL" id="BMQQ01000011">
    <property type="protein sequence ID" value="GGT36198.1"/>
    <property type="molecule type" value="Genomic_DNA"/>
</dbReference>
<dbReference type="PRINTS" id="PR00080">
    <property type="entry name" value="SDRFAMILY"/>
</dbReference>
<dbReference type="PANTHER" id="PTHR43639">
    <property type="entry name" value="OXIDOREDUCTASE, SHORT-CHAIN DEHYDROGENASE/REDUCTASE FAMILY (AFU_ORTHOLOGUE AFUA_5G02870)"/>
    <property type="match status" value="1"/>
</dbReference>
<dbReference type="GO" id="GO:0016491">
    <property type="term" value="F:oxidoreductase activity"/>
    <property type="evidence" value="ECO:0007669"/>
    <property type="project" value="UniProtKB-KW"/>
</dbReference>
<comment type="caution">
    <text evidence="4">The sequence shown here is derived from an EMBL/GenBank/DDBJ whole genome shotgun (WGS) entry which is preliminary data.</text>
</comment>
<feature type="domain" description="Ketoreductase" evidence="3">
    <location>
        <begin position="17"/>
        <end position="198"/>
    </location>
</feature>
<sequence length="258" mass="26034">MLINIEMGSGVSELAGKVVLVTGGSRGIGAAVARRLAAEGADVALTHSSASSKAKAQEVVAEIEALGRRALAIEADSADARAVEAAVERTAAELGRLDILVNNAGIGVFGPVEDISLEEVDRTLAVNVRAVFLGSRAALAHLPEGGRIISIGSNLADRVPFAGSVLYSMSKSALSGMTRALARELGPRGITVNLVQPGSTDTDMNPADGELADTQRSLSALGSYLAPAEIAATVAYLAGPAGRGVTGASFTVDSGTNA</sequence>
<accession>A0A918LQ34</accession>
<protein>
    <submittedName>
        <fullName evidence="4">3-oxoacyl-ACP reductase</fullName>
    </submittedName>
</protein>
<dbReference type="Proteomes" id="UP000619486">
    <property type="component" value="Unassembled WGS sequence"/>
</dbReference>
<reference evidence="4" key="2">
    <citation type="submission" date="2020-09" db="EMBL/GenBank/DDBJ databases">
        <authorList>
            <person name="Sun Q."/>
            <person name="Ohkuma M."/>
        </authorList>
    </citation>
    <scope>NUCLEOTIDE SEQUENCE</scope>
    <source>
        <strain evidence="4">JCM 3172</strain>
    </source>
</reference>
<dbReference type="Gene3D" id="3.40.50.720">
    <property type="entry name" value="NAD(P)-binding Rossmann-like Domain"/>
    <property type="match status" value="1"/>
</dbReference>
<dbReference type="AlphaFoldDB" id="A0A918LQ34"/>
<evidence type="ECO:0000256" key="1">
    <source>
        <dbReference type="ARBA" id="ARBA00006484"/>
    </source>
</evidence>
<comment type="similarity">
    <text evidence="1">Belongs to the short-chain dehydrogenases/reductases (SDR) family.</text>
</comment>
<organism evidence="4 5">
    <name type="scientific">Streptomyces purpureus</name>
    <dbReference type="NCBI Taxonomy" id="1951"/>
    <lineage>
        <taxon>Bacteria</taxon>
        <taxon>Bacillati</taxon>
        <taxon>Actinomycetota</taxon>
        <taxon>Actinomycetes</taxon>
        <taxon>Kitasatosporales</taxon>
        <taxon>Streptomycetaceae</taxon>
        <taxon>Streptomyces</taxon>
    </lineage>
</organism>
<evidence type="ECO:0000256" key="2">
    <source>
        <dbReference type="ARBA" id="ARBA00023002"/>
    </source>
</evidence>
<proteinExistence type="inferred from homology"/>
<evidence type="ECO:0000259" key="3">
    <source>
        <dbReference type="SMART" id="SM00822"/>
    </source>
</evidence>
<dbReference type="FunFam" id="3.40.50.720:FF:000084">
    <property type="entry name" value="Short-chain dehydrogenase reductase"/>
    <property type="match status" value="1"/>
</dbReference>
<gene>
    <name evidence="4" type="primary">fabG</name>
    <name evidence="4" type="ORF">GCM10014713_32240</name>
</gene>
<evidence type="ECO:0000313" key="4">
    <source>
        <dbReference type="EMBL" id="GGT36198.1"/>
    </source>
</evidence>
<dbReference type="PANTHER" id="PTHR43639:SF1">
    <property type="entry name" value="SHORT-CHAIN DEHYDROGENASE_REDUCTASE FAMILY PROTEIN"/>
    <property type="match status" value="1"/>
</dbReference>
<dbReference type="PRINTS" id="PR00081">
    <property type="entry name" value="GDHRDH"/>
</dbReference>
<dbReference type="Pfam" id="PF13561">
    <property type="entry name" value="adh_short_C2"/>
    <property type="match status" value="1"/>
</dbReference>
<dbReference type="PROSITE" id="PS00061">
    <property type="entry name" value="ADH_SHORT"/>
    <property type="match status" value="1"/>
</dbReference>
<reference evidence="4" key="1">
    <citation type="journal article" date="2014" name="Int. J. Syst. Evol. Microbiol.">
        <title>Complete genome sequence of Corynebacterium casei LMG S-19264T (=DSM 44701T), isolated from a smear-ripened cheese.</title>
        <authorList>
            <consortium name="US DOE Joint Genome Institute (JGI-PGF)"/>
            <person name="Walter F."/>
            <person name="Albersmeier A."/>
            <person name="Kalinowski J."/>
            <person name="Ruckert C."/>
        </authorList>
    </citation>
    <scope>NUCLEOTIDE SEQUENCE</scope>
    <source>
        <strain evidence="4">JCM 3172</strain>
    </source>
</reference>
<name>A0A918LQ34_9ACTN</name>
<dbReference type="InterPro" id="IPR036291">
    <property type="entry name" value="NAD(P)-bd_dom_sf"/>
</dbReference>
<dbReference type="InterPro" id="IPR057326">
    <property type="entry name" value="KR_dom"/>
</dbReference>
<dbReference type="InterPro" id="IPR002347">
    <property type="entry name" value="SDR_fam"/>
</dbReference>
<dbReference type="SUPFAM" id="SSF51735">
    <property type="entry name" value="NAD(P)-binding Rossmann-fold domains"/>
    <property type="match status" value="1"/>
</dbReference>